<dbReference type="Proteomes" id="UP001399917">
    <property type="component" value="Unassembled WGS sequence"/>
</dbReference>
<feature type="region of interest" description="Disordered" evidence="1">
    <location>
        <begin position="290"/>
        <end position="316"/>
    </location>
</feature>
<proteinExistence type="predicted"/>
<name>A0ABP7KAZ6_9RHOB</name>
<dbReference type="RefSeq" id="WP_344847155.1">
    <property type="nucleotide sequence ID" value="NZ_BAABDF010000007.1"/>
</dbReference>
<keyword evidence="3" id="KW-1185">Reference proteome</keyword>
<evidence type="ECO:0000313" key="2">
    <source>
        <dbReference type="EMBL" id="GAA3871523.1"/>
    </source>
</evidence>
<protein>
    <submittedName>
        <fullName evidence="2">Uncharacterized protein</fullName>
    </submittedName>
</protein>
<evidence type="ECO:0000256" key="1">
    <source>
        <dbReference type="SAM" id="MobiDB-lite"/>
    </source>
</evidence>
<organism evidence="2 3">
    <name type="scientific">Celeribacter arenosi</name>
    <dbReference type="NCBI Taxonomy" id="792649"/>
    <lineage>
        <taxon>Bacteria</taxon>
        <taxon>Pseudomonadati</taxon>
        <taxon>Pseudomonadota</taxon>
        <taxon>Alphaproteobacteria</taxon>
        <taxon>Rhodobacterales</taxon>
        <taxon>Roseobacteraceae</taxon>
        <taxon>Celeribacter</taxon>
    </lineage>
</organism>
<evidence type="ECO:0000313" key="3">
    <source>
        <dbReference type="Proteomes" id="UP001399917"/>
    </source>
</evidence>
<gene>
    <name evidence="2" type="ORF">GCM10022404_21750</name>
</gene>
<dbReference type="EMBL" id="BAABDF010000007">
    <property type="protein sequence ID" value="GAA3871523.1"/>
    <property type="molecule type" value="Genomic_DNA"/>
</dbReference>
<sequence>MIPDSTPVPLAAVDELATLRAEIQRLKQRESALCDEIRTRATENAATHVVGDTRVAMVETRKTRRIDVERLPDSVIGDESFYSEVSDTHVLLWPTVDSTAHQTPEPEVDEIEVPATSMGEMPVVETETNAETPVDSEPPEANVAPFILSAALSAGATNIHAEDPLPDADFADAEAEEPFELTGEIDGDMTAEIDDTDDTHDEITNLFTIDAETAQDDLECDVENTPEMDAPLDLRPTAHTELSPLGGLIDEDIAAALDESQIPMEPATMKDALAQAEALEAELDAQLAGRRDLLGTDEDDEGTSFFSGRAATGTDA</sequence>
<accession>A0ABP7KAZ6</accession>
<reference evidence="3" key="1">
    <citation type="journal article" date="2019" name="Int. J. Syst. Evol. Microbiol.">
        <title>The Global Catalogue of Microorganisms (GCM) 10K type strain sequencing project: providing services to taxonomists for standard genome sequencing and annotation.</title>
        <authorList>
            <consortium name="The Broad Institute Genomics Platform"/>
            <consortium name="The Broad Institute Genome Sequencing Center for Infectious Disease"/>
            <person name="Wu L."/>
            <person name="Ma J."/>
        </authorList>
    </citation>
    <scope>NUCLEOTIDE SEQUENCE [LARGE SCALE GENOMIC DNA]</scope>
    <source>
        <strain evidence="3">JCM 17190</strain>
    </source>
</reference>
<comment type="caution">
    <text evidence="2">The sequence shown here is derived from an EMBL/GenBank/DDBJ whole genome shotgun (WGS) entry which is preliminary data.</text>
</comment>